<comment type="caution">
    <text evidence="3">The sequence shown here is derived from an EMBL/GenBank/DDBJ whole genome shotgun (WGS) entry which is preliminary data.</text>
</comment>
<proteinExistence type="predicted"/>
<feature type="domain" description="BON" evidence="2">
    <location>
        <begin position="181"/>
        <end position="249"/>
    </location>
</feature>
<keyword evidence="4" id="KW-1185">Reference proteome</keyword>
<sequence length="276" mass="32367">MSDRWMDEREELERLDRERGYGRYRRHERDDRYDRGLYGDRSFQPRGREHVFGERESGVDYTSPRDSSDYAYEARMARRARRAYSDYDRRPDYRDDERAITRGGAYAYGSPRHRDDRYGDERWRDERAYRVAYGDRHPDHIGHYEDEPDRRSFWERAGDRVASWLGEGDHRGRGPSGYKRTDTRISEEAHERLTDDPWLDASAITVTVEGGEVTLSGQVLEREAKHRAERLIEDMAGVTHVQNNLRVRRNDPITGSGTGFGDAANAEQMRAAGRKN</sequence>
<dbReference type="RefSeq" id="WP_221220832.1">
    <property type="nucleotide sequence ID" value="NZ_JACIDK010000001.1"/>
</dbReference>
<dbReference type="PANTHER" id="PTHR34606">
    <property type="entry name" value="BON DOMAIN-CONTAINING PROTEIN"/>
    <property type="match status" value="1"/>
</dbReference>
<gene>
    <name evidence="3" type="ORF">GGQ61_001144</name>
</gene>
<dbReference type="PROSITE" id="PS50914">
    <property type="entry name" value="BON"/>
    <property type="match status" value="1"/>
</dbReference>
<organism evidence="3 4">
    <name type="scientific">Phenylobacterium haematophilum</name>
    <dbReference type="NCBI Taxonomy" id="98513"/>
    <lineage>
        <taxon>Bacteria</taxon>
        <taxon>Pseudomonadati</taxon>
        <taxon>Pseudomonadota</taxon>
        <taxon>Alphaproteobacteria</taxon>
        <taxon>Caulobacterales</taxon>
        <taxon>Caulobacteraceae</taxon>
        <taxon>Phenylobacterium</taxon>
    </lineage>
</organism>
<dbReference type="PANTHER" id="PTHR34606:SF15">
    <property type="entry name" value="BON DOMAIN-CONTAINING PROTEIN"/>
    <property type="match status" value="1"/>
</dbReference>
<dbReference type="InterPro" id="IPR007055">
    <property type="entry name" value="BON_dom"/>
</dbReference>
<evidence type="ECO:0000256" key="1">
    <source>
        <dbReference type="SAM" id="MobiDB-lite"/>
    </source>
</evidence>
<dbReference type="Proteomes" id="UP000530564">
    <property type="component" value="Unassembled WGS sequence"/>
</dbReference>
<name>A0A839ZZA0_9CAUL</name>
<dbReference type="InterPro" id="IPR014004">
    <property type="entry name" value="Transpt-assoc_nodulatn_dom_bac"/>
</dbReference>
<evidence type="ECO:0000313" key="4">
    <source>
        <dbReference type="Proteomes" id="UP000530564"/>
    </source>
</evidence>
<dbReference type="EMBL" id="JACIDK010000001">
    <property type="protein sequence ID" value="MBB3890447.1"/>
    <property type="molecule type" value="Genomic_DNA"/>
</dbReference>
<protein>
    <submittedName>
        <fullName evidence="3">Osmotically-inducible protein OsmY</fullName>
    </submittedName>
</protein>
<dbReference type="SMART" id="SM00749">
    <property type="entry name" value="BON"/>
    <property type="match status" value="1"/>
</dbReference>
<evidence type="ECO:0000259" key="2">
    <source>
        <dbReference type="PROSITE" id="PS50914"/>
    </source>
</evidence>
<reference evidence="3 4" key="1">
    <citation type="submission" date="2020-08" db="EMBL/GenBank/DDBJ databases">
        <title>Genomic Encyclopedia of Type Strains, Phase IV (KMG-IV): sequencing the most valuable type-strain genomes for metagenomic binning, comparative biology and taxonomic classification.</title>
        <authorList>
            <person name="Goeker M."/>
        </authorList>
    </citation>
    <scope>NUCLEOTIDE SEQUENCE [LARGE SCALE GENOMIC DNA]</scope>
    <source>
        <strain evidence="3 4">DSM 21793</strain>
    </source>
</reference>
<accession>A0A839ZZA0</accession>
<dbReference type="Pfam" id="PF04972">
    <property type="entry name" value="BON"/>
    <property type="match status" value="1"/>
</dbReference>
<dbReference type="AlphaFoldDB" id="A0A839ZZA0"/>
<evidence type="ECO:0000313" key="3">
    <source>
        <dbReference type="EMBL" id="MBB3890447.1"/>
    </source>
</evidence>
<feature type="region of interest" description="Disordered" evidence="1">
    <location>
        <begin position="246"/>
        <end position="276"/>
    </location>
</feature>
<dbReference type="Gene3D" id="3.30.1340.30">
    <property type="match status" value="1"/>
</dbReference>
<dbReference type="InterPro" id="IPR051686">
    <property type="entry name" value="Lipoprotein_DolP"/>
</dbReference>